<feature type="region of interest" description="Disordered" evidence="10">
    <location>
        <begin position="1860"/>
        <end position="1879"/>
    </location>
</feature>
<dbReference type="SMART" id="SM01294">
    <property type="entry name" value="PKS_PP_betabranch"/>
    <property type="match status" value="2"/>
</dbReference>
<feature type="compositionally biased region" description="Basic and acidic residues" evidence="10">
    <location>
        <begin position="1860"/>
        <end position="1871"/>
    </location>
</feature>
<dbReference type="SMART" id="SM00826">
    <property type="entry name" value="PKS_DH"/>
    <property type="match status" value="1"/>
</dbReference>
<keyword evidence="6" id="KW-0045">Antibiotic biosynthesis</keyword>
<feature type="active site" description="Proton donor; for dehydratase activity" evidence="9">
    <location>
        <position position="2574"/>
    </location>
</feature>
<feature type="domain" description="PKS/mFAS DH" evidence="13">
    <location>
        <begin position="2369"/>
        <end position="2651"/>
    </location>
</feature>
<dbReference type="InterPro" id="IPR020807">
    <property type="entry name" value="PKS_DH"/>
</dbReference>
<dbReference type="Gene3D" id="3.10.129.110">
    <property type="entry name" value="Polyketide synthase dehydratase"/>
    <property type="match status" value="1"/>
</dbReference>
<dbReference type="Pfam" id="PF08659">
    <property type="entry name" value="KR"/>
    <property type="match status" value="2"/>
</dbReference>
<dbReference type="InterPro" id="IPR013968">
    <property type="entry name" value="PKS_KR"/>
</dbReference>
<evidence type="ECO:0000256" key="3">
    <source>
        <dbReference type="ARBA" id="ARBA00022450"/>
    </source>
</evidence>
<evidence type="ECO:0000259" key="12">
    <source>
        <dbReference type="PROSITE" id="PS52004"/>
    </source>
</evidence>
<dbReference type="PROSITE" id="PS00012">
    <property type="entry name" value="PHOSPHOPANTETHEINE"/>
    <property type="match status" value="2"/>
</dbReference>
<evidence type="ECO:0000256" key="5">
    <source>
        <dbReference type="ARBA" id="ARBA00022679"/>
    </source>
</evidence>
<feature type="domain" description="Carrier" evidence="11">
    <location>
        <begin position="1368"/>
        <end position="1443"/>
    </location>
</feature>
<evidence type="ECO:0000256" key="7">
    <source>
        <dbReference type="ARBA" id="ARBA00023268"/>
    </source>
</evidence>
<dbReference type="SMART" id="SM00825">
    <property type="entry name" value="PKS_KS"/>
    <property type="match status" value="2"/>
</dbReference>
<dbReference type="SUPFAM" id="SSF55048">
    <property type="entry name" value="Probable ACP-binding domain of malonyl-CoA ACP transacylase"/>
    <property type="match status" value="2"/>
</dbReference>
<keyword evidence="5" id="KW-0808">Transferase</keyword>
<dbReference type="FunFam" id="3.40.47.10:FF:000019">
    <property type="entry name" value="Polyketide synthase type I"/>
    <property type="match status" value="2"/>
</dbReference>
<dbReference type="InterPro" id="IPR014043">
    <property type="entry name" value="Acyl_transferase_dom"/>
</dbReference>
<dbReference type="Gene3D" id="1.10.1200.10">
    <property type="entry name" value="ACP-like"/>
    <property type="match status" value="2"/>
</dbReference>
<dbReference type="Pfam" id="PF00550">
    <property type="entry name" value="PP-binding"/>
    <property type="match status" value="2"/>
</dbReference>
<dbReference type="InterPro" id="IPR020841">
    <property type="entry name" value="PKS_Beta-ketoAc_synthase_dom"/>
</dbReference>
<dbReference type="Gene3D" id="3.40.50.720">
    <property type="entry name" value="NAD(P)-binding Rossmann-like Domain"/>
    <property type="match status" value="2"/>
</dbReference>
<reference evidence="14" key="1">
    <citation type="submission" date="2019-10" db="EMBL/GenBank/DDBJ databases">
        <title>Nonomuraea sp. nov., isolated from Phyllanthus amarus.</title>
        <authorList>
            <person name="Klykleung N."/>
            <person name="Tanasupawat S."/>
        </authorList>
    </citation>
    <scope>NUCLEOTIDE SEQUENCE [LARGE SCALE GENOMIC DNA]</scope>
    <source>
        <strain evidence="14">3MP-10</strain>
    </source>
</reference>
<keyword evidence="4" id="KW-0597">Phosphoprotein</keyword>
<dbReference type="InterPro" id="IPR014030">
    <property type="entry name" value="Ketoacyl_synth_N"/>
</dbReference>
<dbReference type="SUPFAM" id="SSF47336">
    <property type="entry name" value="ACP-like"/>
    <property type="match status" value="2"/>
</dbReference>
<feature type="domain" description="Carrier" evidence="11">
    <location>
        <begin position="3153"/>
        <end position="3228"/>
    </location>
</feature>
<evidence type="ECO:0000256" key="10">
    <source>
        <dbReference type="SAM" id="MobiDB-lite"/>
    </source>
</evidence>
<dbReference type="OrthoDB" id="9778690at2"/>
<gene>
    <name evidence="14" type="ORF">FH607_008245</name>
</gene>
<dbReference type="Pfam" id="PF16197">
    <property type="entry name" value="KAsynt_C_assoc"/>
    <property type="match status" value="2"/>
</dbReference>
<dbReference type="SUPFAM" id="SSF52151">
    <property type="entry name" value="FabD/lysophospholipase-like"/>
    <property type="match status" value="2"/>
</dbReference>
<dbReference type="InterPro" id="IPR006162">
    <property type="entry name" value="Ppantetheine_attach_site"/>
</dbReference>
<protein>
    <submittedName>
        <fullName evidence="14">SDR family NAD(P)-dependent oxidoreductase</fullName>
    </submittedName>
</protein>
<dbReference type="SMART" id="SM00822">
    <property type="entry name" value="PKS_KR"/>
    <property type="match status" value="2"/>
</dbReference>
<dbReference type="InterPro" id="IPR036736">
    <property type="entry name" value="ACP-like_sf"/>
</dbReference>
<name>A0A5N6AGZ3_9ACTN</name>
<evidence type="ECO:0000256" key="4">
    <source>
        <dbReference type="ARBA" id="ARBA00022553"/>
    </source>
</evidence>
<dbReference type="CDD" id="cd08952">
    <property type="entry name" value="KR_1_SDR_x"/>
    <property type="match status" value="1"/>
</dbReference>
<dbReference type="PROSITE" id="PS52019">
    <property type="entry name" value="PKS_MFAS_DH"/>
    <property type="match status" value="1"/>
</dbReference>
<accession>A0A5N6AGZ3</accession>
<dbReference type="GO" id="GO:0006633">
    <property type="term" value="P:fatty acid biosynthetic process"/>
    <property type="evidence" value="ECO:0007669"/>
    <property type="project" value="InterPro"/>
</dbReference>
<dbReference type="InterPro" id="IPR009081">
    <property type="entry name" value="PP-bd_ACP"/>
</dbReference>
<dbReference type="PROSITE" id="PS52004">
    <property type="entry name" value="KS3_2"/>
    <property type="match status" value="2"/>
</dbReference>
<dbReference type="Pfam" id="PF21089">
    <property type="entry name" value="PKS_DH_N"/>
    <property type="match status" value="1"/>
</dbReference>
<dbReference type="PANTHER" id="PTHR43775:SF51">
    <property type="entry name" value="INACTIVE PHENOLPHTHIOCEROL SYNTHESIS POLYKETIDE SYNTHASE TYPE I PKS1-RELATED"/>
    <property type="match status" value="1"/>
</dbReference>
<dbReference type="PANTHER" id="PTHR43775">
    <property type="entry name" value="FATTY ACID SYNTHASE"/>
    <property type="match status" value="1"/>
</dbReference>
<evidence type="ECO:0000313" key="15">
    <source>
        <dbReference type="Proteomes" id="UP000314251"/>
    </source>
</evidence>
<feature type="domain" description="Ketosynthase family 3 (KS3)" evidence="12">
    <location>
        <begin position="1464"/>
        <end position="1890"/>
    </location>
</feature>
<dbReference type="FunFam" id="3.40.50.720:FF:000381">
    <property type="entry name" value="Probable polyketide synthase pks17"/>
    <property type="match status" value="1"/>
</dbReference>
<dbReference type="EMBL" id="VDLY02000004">
    <property type="protein sequence ID" value="KAB8167951.1"/>
    <property type="molecule type" value="Genomic_DNA"/>
</dbReference>
<dbReference type="InterPro" id="IPR032821">
    <property type="entry name" value="PKS_assoc"/>
</dbReference>
<dbReference type="InterPro" id="IPR057326">
    <property type="entry name" value="KR_dom"/>
</dbReference>
<dbReference type="InterPro" id="IPR018201">
    <property type="entry name" value="Ketoacyl_synth_AS"/>
</dbReference>
<sequence>MAASTEDIVAALRNSVKENEQLRRRVKALEDTEPIAIVGMACRYPGGVRSPEDLWRLVADGADAISEFPKDRGWDLDGLYDPDPEKPGRSYAREGGFLYEAAEFDAGFFGISPREALAMDPQQRLLLETCWEAVERAGIDPHALRETRTGVFAGFTNQDYLALHEAPQGYEGYLLTGNIASFLSGRISYTFGLEGPAVTLDTACSSSLVALHLAAQALRAGECDKALVGAVSVMSAPGEFLEFSRQRGLSPDGRCRAFSADADGTGWAEGVGVLVVERLSDARRLGHRVLAVVRGSAVNQDGASNGLTAPNGPSQQRVIRAALESAGLSAADVDAVEAHGTGTRLGDPIEAQALLATYGQGRDGERPLWLGSLKSNIGHTQAAAGVGGVIKMVMALRAGVLPRTLHVAEPTPQVDWGSGAVELLRESREWAPQEGRVRRAGVSAFGASGTNAHVIVEEAPAEEALPAPSALPVVPWVVSGRSPEALDGQLERLAEATDGLDPVDVGWSLAATRSAFEHRAVLVGGREVARGVAVAGGTGFVFSGQGSQRVGMGRELSAAYPVFAAALDEVCGAFEGPLREVMFEGPAERLDDTAWAQPAIFACEVALFRLLESWGVTPDALVGHSIGELAAAHVAGVWSLEDAARIVAARGRLMGQLPAGGAMVALGVPEAEVVDLLSDEVSLAAVNGPEAVVISGAEAAVLEVAARFEAEGKKVKRLKVSHAFHSSLMDPMLDDFRRVLASVTFNEPAVPMVSDVTNPEYWVRHVRDAVRFHDGVQAATELGVTRFVEVGPDAALSSLVPGCVPMLRRDREEPATAVTALARLWITGGDINWPALYDGSGARAVDLPTYAFQRDRYWLVSDVAHAWRGGGGVTVERSSPVESGYRVEWHEVGGLAPVDLPGTWLLAVRPERDAAGWAEVADAVEAALTARGAEVRRLVAAGPQRAQLAAAIAELAGDEPPSGVLSLLDGPSDDVSDALALWQALSDAAVDAPVWCVTRGAVRTGLDEEGPAGAARLWGLGRVAAVEEPQRWGGMIDLPGGEAAASAEAAELLVDILGDAARGAGGEDETAVRGSTVLARRLVRAPLPGSSGASWAPSGTVLITGGTGALGSRAARWAAANGAERLVLLSRRGPEAPGAAELAESLTADGVPTTVLSCDVTDRAALARVLADLGGAGLNAVLHLAGSEAAAGPQLVDADGDQLRSEAAPGVVGAAHLDALIDDPATRFVVFGSLVGVVGSPGWGAQAVLDTALHALVERRRARGLSGTVIAWGPWNTGVEGPRHGRGIAALDPAAAFHALAGAVAEGAEPGLVVADIDWDGFLPEFTATRHRPVLGALAEARASGPERGEVSHWQRAVAERPDAERFAFVLDVVRREVATVLGYGSTDAVADERAFKDVGFDSLAAVELRDRLRTVTGVELPTTLVFDYPTPLVLAAHLLDLGQEGAPGDAPGAVAAATAPAADEPIAIVGMACRYPGGVDSPEALWRLVAEGTDAVSTFPADRGWDLEGLYDPDPDTPGKSYTREGGFLPELPLFDEEFFGISRREARSLDPQQRLLLETTWEAFERAGLDPAALRGSRTGVFVGSNGQDYPDLLTGRPEDYDGYLMTGNAASVMSGRLSYTFGLEGPAVTVDTACSSSLVALHLAAQALRSGECELALAGGVVAMTTPNTFVEFSRLRALSPDGRCKAFSADADGTGWAEGVGMVVVERLSDARRNGHPVLAVVRGSAINQDGASNGLTAPNGPSQQRVIRQALANAGLTPAEVDAVEAHGTGTPLGDPIEAQALLATYGRERDGERPLWLGSLKSNIGHTQAAAGVGGVIKMVMALRNEALPRTLHVEEPTPKVDWSSGTVRLLDDARPWPRGEEPRRAAVSSFGASGTNAHLIVEEAPEPPEPAEPAAEPADDTTPRPWLLSAHSEAALAEQARRLLAHLDRAPDHTAADIGWSLATTRTAFDHRAVVVGPTTDVLRAGLEALADGQPASHLVTGGALAPRASASRPVFVFPGQGGQWVGMAVGLLDSSPVFAERFAECAAALDPLTGWSLVDVVRGVEGCPELDRVDVVQPVLFAVMVSLAAVWESWGVTPAAVVGHSQGEIAAACVAGALSLADAARVVALRSQAILALAGRGGMASVALPADEIAGRFGEWGQGLSVAAVNGPTSTVVSGDVAPLDALVATLQEEGTRVRRVPVDYASHSAHVEAIEEELARLLAPIEPRTSRVPFYSTVTGGPIDTSELNAGYWYTNLRGTVRFEETVRALLSDGHATFVEISPHPVLAVGLQETFEDTGVSTVTVGSLRRDEGGLDRLLLSAAELHVQGVPVDWRAVFADTPARPVDLPTYPFQRNRYWLEPGQDAPRDLSAAGLATAGHPLLGAAVELADDAGVVFTGRLSLRTHPWLADHAVNGQVLLPGTAFVELAVRAGDEVGAERLEELTLATPLLLSPDDAVQLQVTVGRLDGEGRRELHIHARPAGDEEPSAWTRHAAGSLIADTGANTDAEANTVVDVGSWPPADAEELDVAGVYDRFLDLGYEYGPVFQGLRRAWRRGDDVFAEVALPEEDRADAPRYVLHPALLDASLHAAMVVALDGAAEPVLPFAWNGVTVHAAGADSLRVRLARTGPDTVALHVADAAGAPVAGAAQMMWRTLAPDVLGGARRVTHHESLFRVEWVPLPHPAPADDASLTWAVITGDDPAARERLEAALARPVAAHHPDLADLRSAVDAGAAVPDIVVLPLPLPPADGGDAVARTHAAVLRALAAVQDWLSDGRFEDSRLVVACPGEATEHADDPTAGLAGGAAWGLLKSAQTENPGRIVLVDPGPGPNQQWNGLPGVLASGEPAAALTGDGTVLVPRIARVPAEPALDPVRFDPEGTVLLTGGTGVLGGLLARHLVRAHGVRHLLLAGRRGNEAPGVAELVAELAESGAEVTVAACDIADRDATARLLSTVPERHPLTAVVHAAGLADDGVIGSLTPDRTSAVLRPKVDAAWHLHELTAHLDLSAFVMFSSAAATLGGAGQGNYAAANAFLDALARHRHARGLPALTLSWGLWAQASGITGHLTEADHQRMARAGMAALATDEALALLDTSLAVPEPWLLPMRLDTGALRAQGEALAHLFRGLVRLAPRRGAAATGGAAPQGGGGLVERLATLSRQEQEAELLRLVTSYVATVLGRGDTESVDGETAFKELGFDSLTAVDLRNRLNAEVGRRLPATLVFDYPTPRAVADYLQREIVDGGLSAEERVLKEIDRLGDVLTATSLDKLARETARTRLRTLLTVWDEEGNDGASTTGVADVVEGIGASSMEEMFAFVDKQFGSNAQ</sequence>
<dbReference type="FunFam" id="3.40.366.10:FF:000002">
    <property type="entry name" value="Probable polyketide synthase 2"/>
    <property type="match status" value="1"/>
</dbReference>
<keyword evidence="8" id="KW-0012">Acyltransferase</keyword>
<dbReference type="InterPro" id="IPR050091">
    <property type="entry name" value="PKS_NRPS_Biosynth_Enz"/>
</dbReference>
<dbReference type="Gene3D" id="3.40.47.10">
    <property type="match status" value="2"/>
</dbReference>
<feature type="region of interest" description="N-terminal hotdog fold" evidence="9">
    <location>
        <begin position="2369"/>
        <end position="2494"/>
    </location>
</feature>
<evidence type="ECO:0000256" key="2">
    <source>
        <dbReference type="ARBA" id="ARBA00004792"/>
    </source>
</evidence>
<comment type="cofactor">
    <cofactor evidence="1">
        <name>pantetheine 4'-phosphate</name>
        <dbReference type="ChEBI" id="CHEBI:47942"/>
    </cofactor>
</comment>
<dbReference type="Gene3D" id="3.40.366.10">
    <property type="entry name" value="Malonyl-Coenzyme A Acyl Carrier Protein, domain 2"/>
    <property type="match status" value="2"/>
</dbReference>
<dbReference type="PROSITE" id="PS00606">
    <property type="entry name" value="KS3_1"/>
    <property type="match status" value="2"/>
</dbReference>
<keyword evidence="7" id="KW-0511">Multifunctional enzyme</keyword>
<evidence type="ECO:0000259" key="13">
    <source>
        <dbReference type="PROSITE" id="PS52019"/>
    </source>
</evidence>
<comment type="caution">
    <text evidence="14">The sequence shown here is derived from an EMBL/GenBank/DDBJ whole genome shotgun (WGS) entry which is preliminary data.</text>
</comment>
<organism evidence="14 15">
    <name type="scientific">Streptomyces mimosae</name>
    <dbReference type="NCBI Taxonomy" id="2586635"/>
    <lineage>
        <taxon>Bacteria</taxon>
        <taxon>Bacillati</taxon>
        <taxon>Actinomycetota</taxon>
        <taxon>Actinomycetes</taxon>
        <taxon>Kitasatosporales</taxon>
        <taxon>Streptomycetaceae</taxon>
        <taxon>Streptomyces</taxon>
    </lineage>
</organism>
<dbReference type="SMART" id="SM00827">
    <property type="entry name" value="PKS_AT"/>
    <property type="match status" value="2"/>
</dbReference>
<dbReference type="InterPro" id="IPR016036">
    <property type="entry name" value="Malonyl_transacylase_ACP-bd"/>
</dbReference>
<evidence type="ECO:0000256" key="6">
    <source>
        <dbReference type="ARBA" id="ARBA00023194"/>
    </source>
</evidence>
<feature type="region of interest" description="Disordered" evidence="10">
    <location>
        <begin position="1892"/>
        <end position="1912"/>
    </location>
</feature>
<dbReference type="Pfam" id="PF02801">
    <property type="entry name" value="Ketoacyl-synt_C"/>
    <property type="match status" value="2"/>
</dbReference>
<evidence type="ECO:0000256" key="9">
    <source>
        <dbReference type="PROSITE-ProRule" id="PRU01363"/>
    </source>
</evidence>
<keyword evidence="3" id="KW-0596">Phosphopantetheine</keyword>
<dbReference type="GO" id="GO:0033068">
    <property type="term" value="P:macrolide biosynthetic process"/>
    <property type="evidence" value="ECO:0007669"/>
    <property type="project" value="UniProtKB-ARBA"/>
</dbReference>
<evidence type="ECO:0000256" key="1">
    <source>
        <dbReference type="ARBA" id="ARBA00001957"/>
    </source>
</evidence>
<dbReference type="CDD" id="cd08956">
    <property type="entry name" value="KR_3_FAS_SDR_x"/>
    <property type="match status" value="1"/>
</dbReference>
<evidence type="ECO:0000313" key="14">
    <source>
        <dbReference type="EMBL" id="KAB8167951.1"/>
    </source>
</evidence>
<dbReference type="SMART" id="SM00823">
    <property type="entry name" value="PKS_PP"/>
    <property type="match status" value="2"/>
</dbReference>
<evidence type="ECO:0000259" key="11">
    <source>
        <dbReference type="PROSITE" id="PS50075"/>
    </source>
</evidence>
<dbReference type="InterPro" id="IPR049551">
    <property type="entry name" value="PKS_DH_C"/>
</dbReference>
<dbReference type="GO" id="GO:0004315">
    <property type="term" value="F:3-oxoacyl-[acyl-carrier-protein] synthase activity"/>
    <property type="evidence" value="ECO:0007669"/>
    <property type="project" value="InterPro"/>
</dbReference>
<dbReference type="FunFam" id="1.10.1200.10:FF:000007">
    <property type="entry name" value="Probable polyketide synthase pks17"/>
    <property type="match status" value="2"/>
</dbReference>
<dbReference type="PROSITE" id="PS50075">
    <property type="entry name" value="CARRIER"/>
    <property type="match status" value="2"/>
</dbReference>
<dbReference type="Pfam" id="PF00109">
    <property type="entry name" value="ketoacyl-synt"/>
    <property type="match status" value="2"/>
</dbReference>
<dbReference type="InterPro" id="IPR036291">
    <property type="entry name" value="NAD(P)-bd_dom_sf"/>
</dbReference>
<dbReference type="Gene3D" id="3.30.70.3290">
    <property type="match status" value="2"/>
</dbReference>
<comment type="pathway">
    <text evidence="2">Antibiotic biosynthesis.</text>
</comment>
<dbReference type="Proteomes" id="UP000314251">
    <property type="component" value="Unassembled WGS sequence"/>
</dbReference>
<dbReference type="InterPro" id="IPR016035">
    <property type="entry name" value="Acyl_Trfase/lysoPLipase"/>
</dbReference>
<dbReference type="SUPFAM" id="SSF51735">
    <property type="entry name" value="NAD(P)-binding Rossmann-fold domains"/>
    <property type="match status" value="4"/>
</dbReference>
<dbReference type="InterPro" id="IPR001227">
    <property type="entry name" value="Ac_transferase_dom_sf"/>
</dbReference>
<feature type="domain" description="Ketosynthase family 3 (KS3)" evidence="12">
    <location>
        <begin position="32"/>
        <end position="458"/>
    </location>
</feature>
<feature type="active site" description="Proton acceptor; for dehydratase activity" evidence="9">
    <location>
        <position position="2401"/>
    </location>
</feature>
<feature type="region of interest" description="C-terminal hotdog fold" evidence="9">
    <location>
        <begin position="2513"/>
        <end position="2651"/>
    </location>
</feature>
<dbReference type="Pfam" id="PF08990">
    <property type="entry name" value="Docking"/>
    <property type="match status" value="1"/>
</dbReference>
<dbReference type="Pfam" id="PF14765">
    <property type="entry name" value="PS-DH"/>
    <property type="match status" value="1"/>
</dbReference>
<dbReference type="Pfam" id="PF00698">
    <property type="entry name" value="Acyl_transf_1"/>
    <property type="match status" value="2"/>
</dbReference>
<proteinExistence type="predicted"/>
<dbReference type="InterPro" id="IPR020806">
    <property type="entry name" value="PKS_PP-bd"/>
</dbReference>
<dbReference type="GO" id="GO:0031177">
    <property type="term" value="F:phosphopantetheine binding"/>
    <property type="evidence" value="ECO:0007669"/>
    <property type="project" value="InterPro"/>
</dbReference>
<dbReference type="InterPro" id="IPR049552">
    <property type="entry name" value="PKS_DH_N"/>
</dbReference>
<dbReference type="InterPro" id="IPR016039">
    <property type="entry name" value="Thiolase-like"/>
</dbReference>
<dbReference type="SUPFAM" id="SSF53901">
    <property type="entry name" value="Thiolase-like"/>
    <property type="match status" value="2"/>
</dbReference>
<dbReference type="InterPro" id="IPR015083">
    <property type="entry name" value="NorB/c/GfsB-D-like_docking"/>
</dbReference>
<dbReference type="GO" id="GO:0004312">
    <property type="term" value="F:fatty acid synthase activity"/>
    <property type="evidence" value="ECO:0007669"/>
    <property type="project" value="TreeGrafter"/>
</dbReference>
<dbReference type="InterPro" id="IPR042104">
    <property type="entry name" value="PKS_dehydratase_sf"/>
</dbReference>
<evidence type="ECO:0000256" key="8">
    <source>
        <dbReference type="ARBA" id="ARBA00023315"/>
    </source>
</evidence>
<dbReference type="InterPro" id="IPR014031">
    <property type="entry name" value="Ketoacyl_synth_C"/>
</dbReference>
<dbReference type="InterPro" id="IPR049900">
    <property type="entry name" value="PKS_mFAS_DH"/>
</dbReference>
<dbReference type="CDD" id="cd00833">
    <property type="entry name" value="PKS"/>
    <property type="match status" value="2"/>
</dbReference>
<keyword evidence="15" id="KW-1185">Reference proteome</keyword>